<organism evidence="15 17">
    <name type="scientific">Didymodactylos carnosus</name>
    <dbReference type="NCBI Taxonomy" id="1234261"/>
    <lineage>
        <taxon>Eukaryota</taxon>
        <taxon>Metazoa</taxon>
        <taxon>Spiralia</taxon>
        <taxon>Gnathifera</taxon>
        <taxon>Rotifera</taxon>
        <taxon>Eurotatoria</taxon>
        <taxon>Bdelloidea</taxon>
        <taxon>Philodinida</taxon>
        <taxon>Philodinidae</taxon>
        <taxon>Didymodactylos</taxon>
    </lineage>
</organism>
<dbReference type="FunFam" id="3.40.50.11040:FF:000006">
    <property type="entry name" value="RNA cytidine acetyltransferase"/>
    <property type="match status" value="1"/>
</dbReference>
<feature type="domain" description="TcmA/NAT10 helicase" evidence="11">
    <location>
        <begin position="281"/>
        <end position="481"/>
    </location>
</feature>
<evidence type="ECO:0000256" key="7">
    <source>
        <dbReference type="ARBA" id="ARBA00023242"/>
    </source>
</evidence>
<evidence type="ECO:0000256" key="8">
    <source>
        <dbReference type="ARBA" id="ARBA00023315"/>
    </source>
</evidence>
<dbReference type="InterPro" id="IPR027417">
    <property type="entry name" value="P-loop_NTPase"/>
</dbReference>
<dbReference type="Pfam" id="PF08351">
    <property type="entry name" value="TmcA_N"/>
    <property type="match status" value="1"/>
</dbReference>
<dbReference type="InterPro" id="IPR016181">
    <property type="entry name" value="Acyl_CoA_acyltransferase"/>
</dbReference>
<evidence type="ECO:0000256" key="10">
    <source>
        <dbReference type="HAMAP-Rule" id="MF_03211"/>
    </source>
</evidence>
<comment type="function">
    <text evidence="10">RNA cytidine acetyltransferase with specificity toward both 18S rRNA and tRNAs. Catalyzes the formation of N(4)-acetylcytidine (ac4C) in 18S rRNA. Required for early nucleolar cleavages of precursor rRNA at sites A0, A1 and A2 during 18S rRNA synthesis. Catalyzes the formation of ac4C in serine and leucine tRNAs. Requires a tRNA-binding adapter protein for full tRNA acetyltransferase activity but not for 18S rRNA acetylation.</text>
</comment>
<evidence type="ECO:0000259" key="11">
    <source>
        <dbReference type="Pfam" id="PF05127"/>
    </source>
</evidence>
<comment type="similarity">
    <text evidence="10">Belongs to the RNA cytidine acetyltransferase family. NAT10 subfamily.</text>
</comment>
<evidence type="ECO:0000256" key="3">
    <source>
        <dbReference type="ARBA" id="ARBA00022679"/>
    </source>
</evidence>
<dbReference type="EMBL" id="CAJOBA010005688">
    <property type="protein sequence ID" value="CAF3751450.1"/>
    <property type="molecule type" value="Genomic_DNA"/>
</dbReference>
<dbReference type="InterPro" id="IPR013562">
    <property type="entry name" value="TmcA/NAT10_N"/>
</dbReference>
<dbReference type="InterPro" id="IPR027992">
    <property type="entry name" value="tRNA_bind_dom"/>
</dbReference>
<dbReference type="HAMAP" id="MF_03211">
    <property type="entry name" value="RNA_acetyltr_Nat10"/>
    <property type="match status" value="1"/>
</dbReference>
<dbReference type="InterPro" id="IPR007807">
    <property type="entry name" value="TcmA/NAT10_helicase"/>
</dbReference>
<dbReference type="PANTHER" id="PTHR10925">
    <property type="entry name" value="N-ACETYLTRANSFERASE 10"/>
    <property type="match status" value="1"/>
</dbReference>
<dbReference type="InterPro" id="IPR033688">
    <property type="entry name" value="NAT10"/>
</dbReference>
<comment type="subcellular location">
    <subcellularLocation>
        <location evidence="1 10">Nucleus</location>
        <location evidence="1 10">Nucleolus</location>
    </subcellularLocation>
</comment>
<feature type="binding site" evidence="10">
    <location>
        <begin position="640"/>
        <end position="646"/>
    </location>
    <ligand>
        <name>acetyl-CoA</name>
        <dbReference type="ChEBI" id="CHEBI:57288"/>
    </ligand>
</feature>
<dbReference type="GO" id="GO:0000049">
    <property type="term" value="F:tRNA binding"/>
    <property type="evidence" value="ECO:0007669"/>
    <property type="project" value="TreeGrafter"/>
</dbReference>
<keyword evidence="3 10" id="KW-0808">Transferase</keyword>
<dbReference type="GO" id="GO:0051391">
    <property type="term" value="P:tRNA acetylation"/>
    <property type="evidence" value="ECO:0007669"/>
    <property type="project" value="UniProtKB-UniRule"/>
</dbReference>
<dbReference type="InterPro" id="IPR000182">
    <property type="entry name" value="GNAT_dom"/>
</dbReference>
<reference evidence="15" key="1">
    <citation type="submission" date="2021-02" db="EMBL/GenBank/DDBJ databases">
        <authorList>
            <person name="Nowell W R."/>
        </authorList>
    </citation>
    <scope>NUCLEOTIDE SEQUENCE</scope>
</reference>
<feature type="binding site" evidence="10">
    <location>
        <position position="733"/>
    </location>
    <ligand>
        <name>acetyl-CoA</name>
        <dbReference type="ChEBI" id="CHEBI:57288"/>
    </ligand>
</feature>
<evidence type="ECO:0000259" key="13">
    <source>
        <dbReference type="Pfam" id="PF13718"/>
    </source>
</evidence>
<keyword evidence="2 10" id="KW-0698">rRNA processing</keyword>
<feature type="binding site" evidence="10">
    <location>
        <begin position="633"/>
        <end position="635"/>
    </location>
    <ligand>
        <name>acetyl-CoA</name>
        <dbReference type="ChEBI" id="CHEBI:57288"/>
    </ligand>
</feature>
<evidence type="ECO:0000256" key="9">
    <source>
        <dbReference type="ARBA" id="ARBA00068357"/>
    </source>
</evidence>
<dbReference type="SUPFAM" id="SSF55729">
    <property type="entry name" value="Acyl-CoA N-acyltransferases (Nat)"/>
    <property type="match status" value="1"/>
</dbReference>
<comment type="catalytic activity">
    <reaction evidence="10">
        <text>a cytidine in 18S rRNA + acetyl-CoA + ATP + H2O = an N(4)-acetylcytidine in 18S rRNA + ADP + phosphate + CoA + H(+)</text>
        <dbReference type="Rhea" id="RHEA:51424"/>
        <dbReference type="Rhea" id="RHEA-COMP:13575"/>
        <dbReference type="Rhea" id="RHEA-COMP:13576"/>
        <dbReference type="ChEBI" id="CHEBI:15377"/>
        <dbReference type="ChEBI" id="CHEBI:15378"/>
        <dbReference type="ChEBI" id="CHEBI:30616"/>
        <dbReference type="ChEBI" id="CHEBI:43474"/>
        <dbReference type="ChEBI" id="CHEBI:57287"/>
        <dbReference type="ChEBI" id="CHEBI:57288"/>
        <dbReference type="ChEBI" id="CHEBI:74900"/>
        <dbReference type="ChEBI" id="CHEBI:82748"/>
        <dbReference type="ChEBI" id="CHEBI:456216"/>
    </reaction>
</comment>
<dbReference type="GO" id="GO:0005730">
    <property type="term" value="C:nucleolus"/>
    <property type="evidence" value="ECO:0007669"/>
    <property type="project" value="UniProtKB-SubCell"/>
</dbReference>
<dbReference type="InterPro" id="IPR032672">
    <property type="entry name" value="TmcA/NAT10/Kre33"/>
</dbReference>
<dbReference type="GO" id="GO:1904812">
    <property type="term" value="P:rRNA acetylation involved in maturation of SSU-rRNA"/>
    <property type="evidence" value="ECO:0007669"/>
    <property type="project" value="InterPro"/>
</dbReference>
<evidence type="ECO:0000313" key="16">
    <source>
        <dbReference type="EMBL" id="CAF3751450.1"/>
    </source>
</evidence>
<dbReference type="Gene3D" id="3.40.50.300">
    <property type="entry name" value="P-loop containing nucleotide triphosphate hydrolases"/>
    <property type="match status" value="1"/>
</dbReference>
<comment type="catalytic activity">
    <reaction evidence="10">
        <text>a cytidine in tRNA + acetyl-CoA + ATP + H2O = an N(4)-acetylcytidine in tRNA + ADP + phosphate + CoA + H(+)</text>
        <dbReference type="Rhea" id="RHEA:53876"/>
        <dbReference type="Rhea" id="RHEA-COMP:13670"/>
        <dbReference type="Rhea" id="RHEA-COMP:13671"/>
        <dbReference type="ChEBI" id="CHEBI:15377"/>
        <dbReference type="ChEBI" id="CHEBI:15378"/>
        <dbReference type="ChEBI" id="CHEBI:30616"/>
        <dbReference type="ChEBI" id="CHEBI:43474"/>
        <dbReference type="ChEBI" id="CHEBI:57287"/>
        <dbReference type="ChEBI" id="CHEBI:57288"/>
        <dbReference type="ChEBI" id="CHEBI:74900"/>
        <dbReference type="ChEBI" id="CHEBI:82748"/>
        <dbReference type="ChEBI" id="CHEBI:456216"/>
    </reaction>
</comment>
<dbReference type="EMBL" id="CAJNOK010005682">
    <property type="protein sequence ID" value="CAF0980861.1"/>
    <property type="molecule type" value="Genomic_DNA"/>
</dbReference>
<proteinExistence type="inferred from homology"/>
<dbReference type="Pfam" id="PF13725">
    <property type="entry name" value="tRNA_bind_2"/>
    <property type="match status" value="1"/>
</dbReference>
<dbReference type="GO" id="GO:1990883">
    <property type="term" value="F:18S rRNA cytidine N-acetyltransferase activity"/>
    <property type="evidence" value="ECO:0007669"/>
    <property type="project" value="TreeGrafter"/>
</dbReference>
<accession>A0A8S2DW04</accession>
<dbReference type="Pfam" id="PF05127">
    <property type="entry name" value="NAT10_TcmA_helicase"/>
    <property type="match status" value="1"/>
</dbReference>
<evidence type="ECO:0000259" key="14">
    <source>
        <dbReference type="Pfam" id="PF13725"/>
    </source>
</evidence>
<dbReference type="Proteomes" id="UP000682733">
    <property type="component" value="Unassembled WGS sequence"/>
</dbReference>
<evidence type="ECO:0000256" key="5">
    <source>
        <dbReference type="ARBA" id="ARBA00022741"/>
    </source>
</evidence>
<protein>
    <recommendedName>
        <fullName evidence="9 10">RNA cytidine acetyltransferase</fullName>
        <ecNumber evidence="10">2.3.1.-</ecNumber>
    </recommendedName>
    <alternativeName>
        <fullName evidence="10">18S rRNA cytosine acetyltransferase</fullName>
    </alternativeName>
</protein>
<dbReference type="Gene3D" id="3.40.630.30">
    <property type="match status" value="1"/>
</dbReference>
<dbReference type="GO" id="GO:0005524">
    <property type="term" value="F:ATP binding"/>
    <property type="evidence" value="ECO:0007669"/>
    <property type="project" value="UniProtKB-UniRule"/>
</dbReference>
<keyword evidence="8 10" id="KW-0012">Acyltransferase</keyword>
<gene>
    <name evidence="15" type="ORF">OVA965_LOCUS13577</name>
    <name evidence="16" type="ORF">TMI583_LOCUS13580</name>
</gene>
<dbReference type="Gene3D" id="3.40.50.11040">
    <property type="match status" value="1"/>
</dbReference>
<evidence type="ECO:0000256" key="6">
    <source>
        <dbReference type="ARBA" id="ARBA00022840"/>
    </source>
</evidence>
<evidence type="ECO:0000256" key="4">
    <source>
        <dbReference type="ARBA" id="ARBA00022694"/>
    </source>
</evidence>
<comment type="caution">
    <text evidence="15">The sequence shown here is derived from an EMBL/GenBank/DDBJ whole genome shotgun (WGS) entry which is preliminary data.</text>
</comment>
<sequence>MVKKKIDNRIRVLIENGIKSFHRSMFIIVGDKGRDQVVILHHMLSKAQIKARPSVLWCYKKELDFSSHRKKRMRQIQQKMKSGSTLIKDDDPFELFISSTNIRYTYYNETHKILGNTFGMCVLQDFEALTPNLLARTIETVEGGGLVILLLRSMKSLKQLYTMTMDIHSRYRTESHSDLVGRFNERFILSLSSCQTCIVVDDQLNLLPVSSSVLNIQSIPAKTEENSLTPNQIELKKLCDSLKDTQPVGSIIECCKTFDQAKIVLKFIDLITDKSLRHTAVLTAARGRGKSAALGLAMSAAIGFGYSNIYVTSPSPENLKTLFEFIFKGFDSMDYQEHIDYDTIQSTNSEFNKAIIRVNIFRQHRQTIQYIHPSDSAKLGQCELLVIDEAAAIPLPLVKNLLGPYLVFLSSTINGYEEQLRQQSTSFSSSTISHSVDLGKQSQTTTTASGRTLTELELNEPIRYGLDDPVEYWLNNLLCLNCCQDPFKSGLNLSKLAIIRGSCPSLDQCSLYYINRDTLFSYHSASEAFLKRLIYLFVSSHYKNSPNDLQLLSDAPAHDLYCLLGPIDSSANNLPDILCAIQVCFEGELNKDVIKTQLQHGKRASGDLIPWTITQEYQDYNFGKLSGVRIVRIATNPDYQRMGYGTKALELLEKYFQGYITNLDEDNEQKSSNNADEIELINDDDITLLNETIVPRTNLPPLLTKLQERKPEQIDYMGVSFGLTSDLLKFWKKNAFIPVYLRQAVSDLTGEHSCIMLKVLHEEKHDKGSSSWLYSYYQDFRRRFLSLLSFQFRTFLPGMALNILQQTIYPEQKNAFTTSLLYQNFIDYDLKRMEAYSRNLVDYHLIIDLIPSIAQLYYSNKLQIQLNVIQMAILVAIGLQRKTIENLEQELNLPQSQLLALFNKIIKKTIEVINTTQEAELDVGFVKSLNTSNSMQPLDKSLQQELKEVTATIRERQSTELDRIMEKDLAQYSVKGHESLWQQELKNVADKPGVVSIPRTLAKRKDTEIESHFKDATVSKKHKKKKIGMNNKKF</sequence>
<feature type="domain" description="TmcA/NAT10 N-terminal" evidence="12">
    <location>
        <begin position="9"/>
        <end position="201"/>
    </location>
</feature>
<dbReference type="GO" id="GO:0030686">
    <property type="term" value="C:90S preribosome"/>
    <property type="evidence" value="ECO:0007669"/>
    <property type="project" value="TreeGrafter"/>
</dbReference>
<name>A0A8S2DW04_9BILA</name>
<feature type="domain" description="Possible tRNA binding" evidence="14">
    <location>
        <begin position="772"/>
        <end position="984"/>
    </location>
</feature>
<feature type="binding site" evidence="10">
    <location>
        <position position="463"/>
    </location>
    <ligand>
        <name>ATP</name>
        <dbReference type="ChEBI" id="CHEBI:30616"/>
    </ligand>
</feature>
<evidence type="ECO:0000313" key="17">
    <source>
        <dbReference type="Proteomes" id="UP000677228"/>
    </source>
</evidence>
<dbReference type="Proteomes" id="UP000677228">
    <property type="component" value="Unassembled WGS sequence"/>
</dbReference>
<dbReference type="Pfam" id="PF13718">
    <property type="entry name" value="GNAT_acetyltr_2"/>
    <property type="match status" value="1"/>
</dbReference>
<evidence type="ECO:0000259" key="12">
    <source>
        <dbReference type="Pfam" id="PF08351"/>
    </source>
</evidence>
<evidence type="ECO:0000256" key="1">
    <source>
        <dbReference type="ARBA" id="ARBA00004604"/>
    </source>
</evidence>
<evidence type="ECO:0000313" key="15">
    <source>
        <dbReference type="EMBL" id="CAF0980861.1"/>
    </source>
</evidence>
<evidence type="ECO:0000256" key="2">
    <source>
        <dbReference type="ARBA" id="ARBA00022552"/>
    </source>
</evidence>
<feature type="binding site" evidence="10">
    <location>
        <begin position="287"/>
        <end position="296"/>
    </location>
    <ligand>
        <name>ATP</name>
        <dbReference type="ChEBI" id="CHEBI:30616"/>
    </ligand>
</feature>
<dbReference type="CDD" id="cd04301">
    <property type="entry name" value="NAT_SF"/>
    <property type="match status" value="1"/>
</dbReference>
<keyword evidence="5 10" id="KW-0547">Nucleotide-binding</keyword>
<feature type="domain" description="N-acetyltransferase" evidence="13">
    <location>
        <begin position="532"/>
        <end position="760"/>
    </location>
</feature>
<dbReference type="FunFam" id="3.40.50.300:FF:002218">
    <property type="entry name" value="tRNA(Met) cytidine acetyltransferase TmcA"/>
    <property type="match status" value="1"/>
</dbReference>
<keyword evidence="7 10" id="KW-0539">Nucleus</keyword>
<dbReference type="EC" id="2.3.1.-" evidence="10"/>
<keyword evidence="4 10" id="KW-0819">tRNA processing</keyword>
<dbReference type="PANTHER" id="PTHR10925:SF5">
    <property type="entry name" value="RNA CYTIDINE ACETYLTRANSFERASE"/>
    <property type="match status" value="1"/>
</dbReference>
<keyword evidence="6 10" id="KW-0067">ATP-binding</keyword>
<dbReference type="AlphaFoldDB" id="A0A8S2DW04"/>